<feature type="signal peptide" evidence="1">
    <location>
        <begin position="1"/>
        <end position="23"/>
    </location>
</feature>
<name>A0A1B6HRD8_9HEMI</name>
<sequence length="136" mass="15999">MHIFHSSSQSSDLFLFCLVALHSCVIFKKHFLCTVELQPRHHHYCNQDDLFIISGRKNTANPWFSLWKMFWVCDYHLGKGVNVEEQLKLQCLLRSEQSAKYTSFMALEMVECIGNSVQNIEKSLFQYQLVVLVHER</sequence>
<accession>A0A1B6HRD8</accession>
<evidence type="ECO:0000313" key="2">
    <source>
        <dbReference type="EMBL" id="JAS77240.1"/>
    </source>
</evidence>
<feature type="chain" id="PRO_5008584508" evidence="1">
    <location>
        <begin position="24"/>
        <end position="136"/>
    </location>
</feature>
<dbReference type="AlphaFoldDB" id="A0A1B6HRD8"/>
<keyword evidence="1" id="KW-0732">Signal</keyword>
<protein>
    <submittedName>
        <fullName evidence="2">Uncharacterized protein</fullName>
    </submittedName>
</protein>
<reference evidence="2" key="1">
    <citation type="submission" date="2015-11" db="EMBL/GenBank/DDBJ databases">
        <title>De novo transcriptome assembly of four potential Pierce s Disease insect vectors from Arizona vineyards.</title>
        <authorList>
            <person name="Tassone E.E."/>
        </authorList>
    </citation>
    <scope>NUCLEOTIDE SEQUENCE</scope>
</reference>
<organism evidence="2">
    <name type="scientific">Homalodisca liturata</name>
    <dbReference type="NCBI Taxonomy" id="320908"/>
    <lineage>
        <taxon>Eukaryota</taxon>
        <taxon>Metazoa</taxon>
        <taxon>Ecdysozoa</taxon>
        <taxon>Arthropoda</taxon>
        <taxon>Hexapoda</taxon>
        <taxon>Insecta</taxon>
        <taxon>Pterygota</taxon>
        <taxon>Neoptera</taxon>
        <taxon>Paraneoptera</taxon>
        <taxon>Hemiptera</taxon>
        <taxon>Auchenorrhyncha</taxon>
        <taxon>Membracoidea</taxon>
        <taxon>Cicadellidae</taxon>
        <taxon>Cicadellinae</taxon>
        <taxon>Proconiini</taxon>
        <taxon>Homalodisca</taxon>
    </lineage>
</organism>
<evidence type="ECO:0000256" key="1">
    <source>
        <dbReference type="SAM" id="SignalP"/>
    </source>
</evidence>
<proteinExistence type="predicted"/>
<dbReference type="EMBL" id="GECU01030466">
    <property type="protein sequence ID" value="JAS77240.1"/>
    <property type="molecule type" value="Transcribed_RNA"/>
</dbReference>
<gene>
    <name evidence="2" type="ORF">g.26829</name>
</gene>